<reference evidence="1 2" key="1">
    <citation type="submission" date="2018-01" db="EMBL/GenBank/DDBJ databases">
        <title>Metagenomic assembled genomes from two thermal pools in the Uzon Caldera, Kamchatka, Russia.</title>
        <authorList>
            <person name="Wilkins L."/>
            <person name="Ettinger C."/>
        </authorList>
    </citation>
    <scope>NUCLEOTIDE SEQUENCE [LARGE SCALE GENOMIC DNA]</scope>
    <source>
        <strain evidence="1">ZAV-02</strain>
    </source>
</reference>
<organism evidence="1 2">
    <name type="scientific">Chloroflexus aggregans</name>
    <dbReference type="NCBI Taxonomy" id="152260"/>
    <lineage>
        <taxon>Bacteria</taxon>
        <taxon>Bacillati</taxon>
        <taxon>Chloroflexota</taxon>
        <taxon>Chloroflexia</taxon>
        <taxon>Chloroflexales</taxon>
        <taxon>Chloroflexineae</taxon>
        <taxon>Chloroflexaceae</taxon>
        <taxon>Chloroflexus</taxon>
    </lineage>
</organism>
<evidence type="ECO:0000313" key="1">
    <source>
        <dbReference type="EMBL" id="PMP86354.1"/>
    </source>
</evidence>
<evidence type="ECO:0000313" key="2">
    <source>
        <dbReference type="Proteomes" id="UP000243376"/>
    </source>
</evidence>
<dbReference type="AlphaFoldDB" id="A0A2J6XEE4"/>
<gene>
    <name evidence="1" type="ORF">C0184_01340</name>
</gene>
<sequence length="405" mass="46238">MQQRILLVSLSLILVSSLIWLGRQPSPVAVANAGTRQFIPLIMKPSIFTETFTGEPSQPQSWNPPNWDVTIHSRDVNTWYQLEPMPAEHGTDCTPPPALRSISSYEEAVYVCRNHLMTAIKASGYGVIYLTPNHMVDFSGGTATIRFDVSTLRTSLRDWIDLWISPYNDHLQLPLDMTVDLSGPPRNAVQIRMDLSGNFFDAVIYRNFQPTVIDGTPIPYDRFLTPSSTRRDTFELQISRTHIKFGIPAYNFYWIDTRIADLGWDQGVVQFGHHSYNPLKDCATCRAGTWHWDNVTITPTRPFTMIAADRRYVDRASPVVTLAAPAPANARLRFTGIGPNLQVRFDNGTWQAAQVQAHDTRYFKDEHFRSYWMPIPAGVTRIEFRGDRWWGADWHVREISVWALP</sequence>
<accession>A0A2J6XEE4</accession>
<proteinExistence type="predicted"/>
<comment type="caution">
    <text evidence="1">The sequence shown here is derived from an EMBL/GenBank/DDBJ whole genome shotgun (WGS) entry which is preliminary data.</text>
</comment>
<dbReference type="EMBL" id="PNIQ01000096">
    <property type="protein sequence ID" value="PMP86354.1"/>
    <property type="molecule type" value="Genomic_DNA"/>
</dbReference>
<name>A0A2J6XEE4_9CHLR</name>
<dbReference type="Proteomes" id="UP000243376">
    <property type="component" value="Unassembled WGS sequence"/>
</dbReference>
<protein>
    <submittedName>
        <fullName evidence="1">Uncharacterized protein</fullName>
    </submittedName>
</protein>